<dbReference type="RefSeq" id="WP_213436281.1">
    <property type="nucleotide sequence ID" value="NZ_AP024545.1"/>
</dbReference>
<evidence type="ECO:0008006" key="4">
    <source>
        <dbReference type="Google" id="ProtNLM"/>
    </source>
</evidence>
<reference evidence="2 3" key="1">
    <citation type="submission" date="2021-03" db="EMBL/GenBank/DDBJ databases">
        <title>Complete Genome Sequences of Two Lysobacter Strains Isolated from Sea Water (Lysobacter caseinilyticus) and Soil (Lysobacter helvus) in South Korea.</title>
        <authorList>
            <person name="Watanabe Y."/>
            <person name="Arakawa K."/>
        </authorList>
    </citation>
    <scope>NUCLEOTIDE SEQUENCE [LARGE SCALE GENOMIC DNA]</scope>
    <source>
        <strain evidence="2 3">KVB24</strain>
    </source>
</reference>
<keyword evidence="1" id="KW-0472">Membrane</keyword>
<feature type="transmembrane region" description="Helical" evidence="1">
    <location>
        <begin position="456"/>
        <end position="476"/>
    </location>
</feature>
<feature type="transmembrane region" description="Helical" evidence="1">
    <location>
        <begin position="12"/>
        <end position="37"/>
    </location>
</feature>
<feature type="transmembrane region" description="Helical" evidence="1">
    <location>
        <begin position="108"/>
        <end position="124"/>
    </location>
</feature>
<dbReference type="Proteomes" id="UP000681317">
    <property type="component" value="Chromosome"/>
</dbReference>
<keyword evidence="1" id="KW-1133">Transmembrane helix</keyword>
<sequence>MIATQLVTATSLGLVGVYLVLAVVVLAVALIVAKAARWPLASTVTLPWLLAFAWFEGWRACLALAGLVLAALAVGTLLRIGTRNVALAVACGLVVLGATTGWVLTLPIHHAGVWWSVVAVLVAWRHRAMARIAVVALHRWQVGIAAAPRSSVLAIMAVGLASTSTWLPNLQADDLAYHLQLPAGLLQDAVFDPDVRRQVWAYAPWLNDTLHGIVAVLGRALTHAPLNLLWLMLVGAMAWRLMRVLGAAAPLCNFGVAVACSVPMVPGVATGMHTELPATALTLALCSVVFAPARASTPAALAVLAGGLLALKGMHALAALPLLALGTWRTRAQWRRGVPMLLAAFALCASAYAHAFRATGNPVFPLMNGVFRSDAAVSVDFRDPRWTHDIGWHTPWQALFETTRFLESGDGALGMSAFVLAGGACAMVWRRAWIAPLLVTAMLILVPFALVQYARYVLPGIVCLSILALAACGRALGSQHATALAIACIGMHVLLLPAGNWLLSTSALVRQVASGGDDAALLRKFLPPQAALAQIPSIGEGMVLSADPDAPYVAPFGRRGASVSWYAPEFQAAARAADRDASGARWEQLLIRNDVAWVLVDDDNTSPALMMALRNRRASPYFIAGQSAVWRLPREAPR</sequence>
<feature type="transmembrane region" description="Helical" evidence="1">
    <location>
        <begin position="248"/>
        <end position="269"/>
    </location>
</feature>
<feature type="transmembrane region" description="Helical" evidence="1">
    <location>
        <begin position="57"/>
        <end position="78"/>
    </location>
</feature>
<accession>A0ABM7Q400</accession>
<feature type="transmembrane region" description="Helical" evidence="1">
    <location>
        <begin position="299"/>
        <end position="325"/>
    </location>
</feature>
<keyword evidence="3" id="KW-1185">Reference proteome</keyword>
<organism evidence="2 3">
    <name type="scientific">Noviluteimonas caseinilytica</name>
    <dbReference type="NCBI Taxonomy" id="2675101"/>
    <lineage>
        <taxon>Bacteria</taxon>
        <taxon>Pseudomonadati</taxon>
        <taxon>Pseudomonadota</taxon>
        <taxon>Gammaproteobacteria</taxon>
        <taxon>Lysobacterales</taxon>
        <taxon>Lysobacteraceae</taxon>
        <taxon>Noviluteimonas</taxon>
    </lineage>
</organism>
<feature type="transmembrane region" description="Helical" evidence="1">
    <location>
        <begin position="483"/>
        <end position="503"/>
    </location>
</feature>
<feature type="transmembrane region" description="Helical" evidence="1">
    <location>
        <begin position="337"/>
        <end position="356"/>
    </location>
</feature>
<evidence type="ECO:0000313" key="2">
    <source>
        <dbReference type="EMBL" id="BCT91953.1"/>
    </source>
</evidence>
<protein>
    <recommendedName>
        <fullName evidence="4">Glycosyltransferase RgtA/B/C/D-like domain-containing protein</fullName>
    </recommendedName>
</protein>
<proteinExistence type="predicted"/>
<feature type="transmembrane region" description="Helical" evidence="1">
    <location>
        <begin position="434"/>
        <end position="450"/>
    </location>
</feature>
<name>A0ABM7Q400_9GAMM</name>
<evidence type="ECO:0000256" key="1">
    <source>
        <dbReference type="SAM" id="Phobius"/>
    </source>
</evidence>
<dbReference type="EMBL" id="AP024545">
    <property type="protein sequence ID" value="BCT91953.1"/>
    <property type="molecule type" value="Genomic_DNA"/>
</dbReference>
<evidence type="ECO:0000313" key="3">
    <source>
        <dbReference type="Proteomes" id="UP000681317"/>
    </source>
</evidence>
<gene>
    <name evidence="2" type="ORF">LYSCAS_09770</name>
</gene>
<feature type="transmembrane region" description="Helical" evidence="1">
    <location>
        <begin position="85"/>
        <end position="102"/>
    </location>
</feature>
<keyword evidence="1" id="KW-0812">Transmembrane</keyword>